<reference evidence="3" key="1">
    <citation type="journal article" date="2008" name="Proc. Natl. Acad. Sci. U.S.A.">
        <title>Rapid virulence annotation (RVA): identification of virulence factors using a bacterial genome library and multiple invertebrate hosts.</title>
        <authorList>
            <person name="Waterfield N.R."/>
            <person name="Sanchez-Contreras M."/>
            <person name="Eleftherianos I."/>
            <person name="Dowling A."/>
            <person name="Wilkinson P."/>
            <person name="Parkhill J."/>
            <person name="Thomson N."/>
            <person name="Reynolds S.E."/>
            <person name="Bode H.B."/>
            <person name="Dorus S."/>
            <person name="Ffrench-Constant R.H."/>
        </authorList>
    </citation>
    <scope>NUCLEOTIDE SEQUENCE</scope>
    <source>
        <strain evidence="3">ATCC 43949</strain>
    </source>
</reference>
<protein>
    <submittedName>
        <fullName evidence="3">Uncharacterized protein</fullName>
    </submittedName>
</protein>
<evidence type="ECO:0000313" key="2">
    <source>
        <dbReference type="EMBL" id="CAQ83584.1"/>
    </source>
</evidence>
<dbReference type="EMBL" id="FM162591">
    <property type="protein sequence ID" value="CAQ83584.1"/>
    <property type="molecule type" value="Genomic_DNA"/>
</dbReference>
<dbReference type="KEGG" id="pay:PAU_01492"/>
<evidence type="ECO:0000256" key="1">
    <source>
        <dbReference type="SAM" id="Phobius"/>
    </source>
</evidence>
<dbReference type="EMBL" id="FM211045">
    <property type="protein sequence ID" value="CAR66708.1"/>
    <property type="molecule type" value="Genomic_DNA"/>
</dbReference>
<name>B6VKM8_PHOAA</name>
<accession>C7BTC4</accession>
<accession>B6VKM8</accession>
<gene>
    <name evidence="2" type="ordered locus">PAU_01492</name>
    <name evidence="3" type="ORF">PA-RVA3-3992</name>
</gene>
<organism evidence="3">
    <name type="scientific">Photorhabdus asymbiotica subsp. asymbiotica (strain ATCC 43949 / 3105-77)</name>
    <name type="common">Xenorhabdus luminescens (strain 2)</name>
    <dbReference type="NCBI Taxonomy" id="553480"/>
    <lineage>
        <taxon>Bacteria</taxon>
        <taxon>Pseudomonadati</taxon>
        <taxon>Pseudomonadota</taxon>
        <taxon>Gammaproteobacteria</taxon>
        <taxon>Enterobacterales</taxon>
        <taxon>Morganellaceae</taxon>
        <taxon>Photorhabdus</taxon>
    </lineage>
</organism>
<reference evidence="2 4" key="4">
    <citation type="journal article" date="2009" name="BMC Genomics">
        <title>Comparative genomics of the emerging human pathogen Photorhabdus asymbiotica with the insect pathogen Photorhabdus luminescens.</title>
        <authorList>
            <person name="Wilkinson P."/>
            <person name="Waterfield N.R."/>
            <person name="Crossman L."/>
            <person name="Corton C."/>
            <person name="Sanchez-Contreras M."/>
            <person name="Vlisidou I."/>
            <person name="Barron A."/>
            <person name="Bignell A."/>
            <person name="Clark L."/>
            <person name="Ormond D."/>
            <person name="Mayho M."/>
            <person name="Bason N."/>
            <person name="Smith F."/>
            <person name="Simmonds M."/>
            <person name="Churcher C."/>
            <person name="Harris D."/>
            <person name="Thompson N.R."/>
            <person name="Quail M."/>
            <person name="Parkhill J."/>
            <person name="ffrench-Constant R.H."/>
        </authorList>
    </citation>
    <scope>NUCLEOTIDE SEQUENCE [LARGE SCALE GENOMIC DNA]</scope>
    <source>
        <strain evidence="4">ATCC 43949 / 3105-77</strain>
        <strain evidence="2">ATCC43949</strain>
    </source>
</reference>
<reference evidence="3" key="3">
    <citation type="submission" date="2008-09" db="EMBL/GenBank/DDBJ databases">
        <authorList>
            <person name="Thomson N.R."/>
        </authorList>
    </citation>
    <scope>NUCLEOTIDE SEQUENCE</scope>
    <source>
        <strain evidence="3">ATCC 43949</strain>
    </source>
</reference>
<keyword evidence="1" id="KW-0472">Membrane</keyword>
<dbReference type="AlphaFoldDB" id="B6VKM8"/>
<evidence type="ECO:0000313" key="4">
    <source>
        <dbReference type="Proteomes" id="UP000002747"/>
    </source>
</evidence>
<sequence>MINLPCYLFSLLIPALMFISILPLARYWIPVLAPAPIRPVVTAAPDNHGKARILPSAAQGLAREGSITTTGFLAGF</sequence>
<reference evidence="2" key="2">
    <citation type="submission" date="2008-05" db="EMBL/GenBank/DDBJ databases">
        <authorList>
            <person name="Crossman L.C."/>
        </authorList>
    </citation>
    <scope>NUCLEOTIDE SEQUENCE</scope>
    <source>
        <strain evidence="2">ATCC43949</strain>
    </source>
</reference>
<keyword evidence="1" id="KW-0812">Transmembrane</keyword>
<dbReference type="Proteomes" id="UP000002747">
    <property type="component" value="Chromosome"/>
</dbReference>
<proteinExistence type="predicted"/>
<keyword evidence="1" id="KW-1133">Transmembrane helix</keyword>
<feature type="transmembrane region" description="Helical" evidence="1">
    <location>
        <begin position="7"/>
        <end position="29"/>
    </location>
</feature>
<evidence type="ECO:0000313" key="3">
    <source>
        <dbReference type="EMBL" id="CAR66708.1"/>
    </source>
</evidence>